<proteinExistence type="predicted"/>
<evidence type="ECO:0000313" key="2">
    <source>
        <dbReference type="Proteomes" id="UP000241546"/>
    </source>
</evidence>
<dbReference type="RefSeq" id="XP_024744636.1">
    <property type="nucleotide sequence ID" value="XM_024888902.1"/>
</dbReference>
<organism evidence="1 2">
    <name type="scientific">Trichoderma citrinoviride</name>
    <dbReference type="NCBI Taxonomy" id="58853"/>
    <lineage>
        <taxon>Eukaryota</taxon>
        <taxon>Fungi</taxon>
        <taxon>Dikarya</taxon>
        <taxon>Ascomycota</taxon>
        <taxon>Pezizomycotina</taxon>
        <taxon>Sordariomycetes</taxon>
        <taxon>Hypocreomycetidae</taxon>
        <taxon>Hypocreales</taxon>
        <taxon>Hypocreaceae</taxon>
        <taxon>Trichoderma</taxon>
    </lineage>
</organism>
<dbReference type="Proteomes" id="UP000241546">
    <property type="component" value="Unassembled WGS sequence"/>
</dbReference>
<dbReference type="EMBL" id="KZ680723">
    <property type="protein sequence ID" value="PTB61316.1"/>
    <property type="molecule type" value="Genomic_DNA"/>
</dbReference>
<name>A0A2T4AW75_9HYPO</name>
<evidence type="ECO:0000313" key="1">
    <source>
        <dbReference type="EMBL" id="PTB61316.1"/>
    </source>
</evidence>
<dbReference type="GeneID" id="36597021"/>
<accession>A0A2T4AW75</accession>
<sequence length="146" mass="15318">MRPSCPVVVPSATTGESSLTARHAQLTLQARVGNSSMYKKSDSASDVSCSVPAKRVFQPVAALRLAINSLSSPRAQVSSSSLFGTPLHTRTMCNTTSSTAVILGYSIINKATVLLQRGGAVNTAFLSLVPCCWGLALDGYPSWPCL</sequence>
<dbReference type="AlphaFoldDB" id="A0A2T4AW75"/>
<reference evidence="2" key="1">
    <citation type="submission" date="2016-07" db="EMBL/GenBank/DDBJ databases">
        <title>Multiple horizontal gene transfer events from other fungi enriched the ability of initially mycotrophic Trichoderma (Ascomycota) to feed on dead plant biomass.</title>
        <authorList>
            <consortium name="DOE Joint Genome Institute"/>
            <person name="Atanasova L."/>
            <person name="Chenthamara K."/>
            <person name="Zhang J."/>
            <person name="Grujic M."/>
            <person name="Henrissat B."/>
            <person name="Kuo A."/>
            <person name="Aerts A."/>
            <person name="Salamov A."/>
            <person name="Lipzen A."/>
            <person name="Labutti K."/>
            <person name="Barry K."/>
            <person name="Miao Y."/>
            <person name="Rahimi M.J."/>
            <person name="Shen Q."/>
            <person name="Grigoriev I.V."/>
            <person name="Kubicek C.P."/>
            <person name="Druzhinina I.S."/>
        </authorList>
    </citation>
    <scope>NUCLEOTIDE SEQUENCE [LARGE SCALE GENOMIC DNA]</scope>
    <source>
        <strain evidence="2">TUCIM 6016</strain>
    </source>
</reference>
<protein>
    <submittedName>
        <fullName evidence="1">Uncharacterized protein</fullName>
    </submittedName>
</protein>
<gene>
    <name evidence="1" type="ORF">BBK36DRAFT_1053626</name>
</gene>
<keyword evidence="2" id="KW-1185">Reference proteome</keyword>